<reference evidence="1 2" key="1">
    <citation type="submission" date="2023-01" db="EMBL/GenBank/DDBJ databases">
        <authorList>
            <person name="Whitehead M."/>
        </authorList>
    </citation>
    <scope>NUCLEOTIDE SEQUENCE [LARGE SCALE GENOMIC DNA]</scope>
</reference>
<dbReference type="PANTHER" id="PTHR45913:SF5">
    <property type="entry name" value="GENERAL TRANSCRIPTION FACTOR II-I REPEAT DOMAIN-CONTAINING PROTEIN 2A-LIKE PROTEIN"/>
    <property type="match status" value="1"/>
</dbReference>
<dbReference type="PANTHER" id="PTHR45913">
    <property type="entry name" value="EPM2A-INTERACTING PROTEIN 1"/>
    <property type="match status" value="1"/>
</dbReference>
<dbReference type="AlphaFoldDB" id="A0AAV0VYI5"/>
<protein>
    <submittedName>
        <fullName evidence="1">Uncharacterized protein</fullName>
    </submittedName>
</protein>
<proteinExistence type="predicted"/>
<accession>A0AAV0VYI5</accession>
<evidence type="ECO:0000313" key="2">
    <source>
        <dbReference type="Proteomes" id="UP001160148"/>
    </source>
</evidence>
<sequence>MIQGQLRIDKLPLLMKNIQGQSASIKKCHKDSEASVKASYIIAQKIAAKLKPFTDGELIKECMEAASEILCPEQKQLFPN</sequence>
<comment type="caution">
    <text evidence="1">The sequence shown here is derived from an EMBL/GenBank/DDBJ whole genome shotgun (WGS) entry which is preliminary data.</text>
</comment>
<keyword evidence="2" id="KW-1185">Reference proteome</keyword>
<name>A0AAV0VYI5_9HEMI</name>
<gene>
    <name evidence="1" type="ORF">MEUPH1_LOCUS4668</name>
</gene>
<dbReference type="EMBL" id="CARXXK010000001">
    <property type="protein sequence ID" value="CAI6347942.1"/>
    <property type="molecule type" value="Genomic_DNA"/>
</dbReference>
<dbReference type="Proteomes" id="UP001160148">
    <property type="component" value="Unassembled WGS sequence"/>
</dbReference>
<organism evidence="1 2">
    <name type="scientific">Macrosiphum euphorbiae</name>
    <name type="common">potato aphid</name>
    <dbReference type="NCBI Taxonomy" id="13131"/>
    <lineage>
        <taxon>Eukaryota</taxon>
        <taxon>Metazoa</taxon>
        <taxon>Ecdysozoa</taxon>
        <taxon>Arthropoda</taxon>
        <taxon>Hexapoda</taxon>
        <taxon>Insecta</taxon>
        <taxon>Pterygota</taxon>
        <taxon>Neoptera</taxon>
        <taxon>Paraneoptera</taxon>
        <taxon>Hemiptera</taxon>
        <taxon>Sternorrhyncha</taxon>
        <taxon>Aphidomorpha</taxon>
        <taxon>Aphidoidea</taxon>
        <taxon>Aphididae</taxon>
        <taxon>Macrosiphini</taxon>
        <taxon>Macrosiphum</taxon>
    </lineage>
</organism>
<evidence type="ECO:0000313" key="1">
    <source>
        <dbReference type="EMBL" id="CAI6347942.1"/>
    </source>
</evidence>